<dbReference type="PANTHER" id="PTHR13308">
    <property type="entry name" value="NEDD4-BINDING PROTEIN 2-LIKE 1"/>
    <property type="match status" value="1"/>
</dbReference>
<organism evidence="1 2">
    <name type="scientific">Vibrio astriarenae</name>
    <dbReference type="NCBI Taxonomy" id="1481923"/>
    <lineage>
        <taxon>Bacteria</taxon>
        <taxon>Pseudomonadati</taxon>
        <taxon>Pseudomonadota</taxon>
        <taxon>Gammaproteobacteria</taxon>
        <taxon>Vibrionales</taxon>
        <taxon>Vibrionaceae</taxon>
        <taxon>Vibrio</taxon>
    </lineage>
</organism>
<dbReference type="InterPro" id="IPR027417">
    <property type="entry name" value="P-loop_NTPase"/>
</dbReference>
<keyword evidence="2" id="KW-1185">Reference proteome</keyword>
<name>A0A7Z2T362_9VIBR</name>
<evidence type="ECO:0000313" key="2">
    <source>
        <dbReference type="Proteomes" id="UP000464262"/>
    </source>
</evidence>
<reference evidence="1 2" key="1">
    <citation type="submission" date="2020-01" db="EMBL/GenBank/DDBJ databases">
        <title>Whole genome and functional gene identification of agarase of Vibrio HN897.</title>
        <authorList>
            <person name="Liu Y."/>
            <person name="Zhao Z."/>
        </authorList>
    </citation>
    <scope>NUCLEOTIDE SEQUENCE [LARGE SCALE GENOMIC DNA]</scope>
    <source>
        <strain evidence="1 2">HN897</strain>
    </source>
</reference>
<gene>
    <name evidence="1" type="ORF">GT360_07685</name>
</gene>
<evidence type="ECO:0000313" key="1">
    <source>
        <dbReference type="EMBL" id="QIA63405.1"/>
    </source>
</evidence>
<dbReference type="AlphaFoldDB" id="A0A7Z2T362"/>
<dbReference type="KEGG" id="vas:GT360_07685"/>
<dbReference type="RefSeq" id="WP_164648299.1">
    <property type="nucleotide sequence ID" value="NZ_CP047475.1"/>
</dbReference>
<dbReference type="Gene3D" id="3.40.50.300">
    <property type="entry name" value="P-loop containing nucleotide triphosphate hydrolases"/>
    <property type="match status" value="1"/>
</dbReference>
<accession>A0A7Z2T362</accession>
<dbReference type="InterPro" id="IPR026302">
    <property type="entry name" value="NEDD4-bd_p2"/>
</dbReference>
<dbReference type="Pfam" id="PF13671">
    <property type="entry name" value="AAA_33"/>
    <property type="match status" value="1"/>
</dbReference>
<dbReference type="EMBL" id="CP047475">
    <property type="protein sequence ID" value="QIA63405.1"/>
    <property type="molecule type" value="Genomic_DNA"/>
</dbReference>
<dbReference type="PANTHER" id="PTHR13308:SF40">
    <property type="entry name" value="NEDD4-BINDING PROTEIN 2-LIKE 1"/>
    <property type="match status" value="1"/>
</dbReference>
<dbReference type="Proteomes" id="UP000464262">
    <property type="component" value="Chromosome 1"/>
</dbReference>
<protein>
    <submittedName>
        <fullName evidence="1">AAA family ATPase</fullName>
    </submittedName>
</protein>
<sequence>MYQQDRAALILIRGLPGAGKSTLAQHLSLELGCQHFEADMFFIDEQGRYTFDVNQLLDAHGWCQRVTRDALSRGECVIVSNTFVQKWEIEPYVKMAKQCGKKIEIIEVNGGFNSIHDVPETTIMAMERKWYSIPKRWKHFVKHTFYTHEQTDVRTK</sequence>
<dbReference type="SUPFAM" id="SSF52540">
    <property type="entry name" value="P-loop containing nucleoside triphosphate hydrolases"/>
    <property type="match status" value="1"/>
</dbReference>
<proteinExistence type="predicted"/>